<dbReference type="EMBL" id="CP030761">
    <property type="protein sequence ID" value="AXA43176.1"/>
    <property type="molecule type" value="Genomic_DNA"/>
</dbReference>
<dbReference type="GO" id="GO:0016491">
    <property type="term" value="F:oxidoreductase activity"/>
    <property type="evidence" value="ECO:0007669"/>
    <property type="project" value="TreeGrafter"/>
</dbReference>
<dbReference type="SUPFAM" id="SSF51735">
    <property type="entry name" value="NAD(P)-binding Rossmann-fold domains"/>
    <property type="match status" value="1"/>
</dbReference>
<organism evidence="1 2">
    <name type="scientific">Rhizobium leguminosarum</name>
    <dbReference type="NCBI Taxonomy" id="384"/>
    <lineage>
        <taxon>Bacteria</taxon>
        <taxon>Pseudomonadati</taxon>
        <taxon>Pseudomonadota</taxon>
        <taxon>Alphaproteobacteria</taxon>
        <taxon>Hyphomicrobiales</taxon>
        <taxon>Rhizobiaceae</taxon>
        <taxon>Rhizobium/Agrobacterium group</taxon>
        <taxon>Rhizobium</taxon>
    </lineage>
</organism>
<dbReference type="Gene3D" id="3.40.50.720">
    <property type="entry name" value="NAD(P)-binding Rossmann-like Domain"/>
    <property type="match status" value="1"/>
</dbReference>
<gene>
    <name evidence="1" type="ORF">DLJ82_5615</name>
</gene>
<dbReference type="PANTHER" id="PTHR43677">
    <property type="entry name" value="SHORT-CHAIN DEHYDROGENASE/REDUCTASE"/>
    <property type="match status" value="1"/>
</dbReference>
<dbReference type="AlphaFoldDB" id="A0A2Z4YPP7"/>
<accession>A0A2Z4YPP7</accession>
<sequence>MLRPAGRIEKNQTVLIHAAAGATGQAAVKIAKHYGATVIATTSPEKHAIVQSLGADHITL</sequence>
<reference evidence="1 2" key="1">
    <citation type="submission" date="2018-07" db="EMBL/GenBank/DDBJ databases">
        <title>Rhizobium leguminosarum strain:ATCC 14479 Genome sequencing and assembly.</title>
        <authorList>
            <person name="Chakraborty R."/>
        </authorList>
    </citation>
    <scope>NUCLEOTIDE SEQUENCE [LARGE SCALE GENOMIC DNA]</scope>
    <source>
        <strain evidence="1 2">ATCC 14479</strain>
        <plasmid evidence="2">Plasmid unnamed1</plasmid>
    </source>
</reference>
<protein>
    <submittedName>
        <fullName evidence="1">Zinc-binding dehydrogenase family protein</fullName>
    </submittedName>
</protein>
<name>A0A2Z4YPP7_RHILE</name>
<keyword evidence="1" id="KW-0614">Plasmid</keyword>
<geneLocation type="plasmid" evidence="1 2">
    <name>unnamed1</name>
</geneLocation>
<dbReference type="InterPro" id="IPR036291">
    <property type="entry name" value="NAD(P)-bd_dom_sf"/>
</dbReference>
<dbReference type="InterPro" id="IPR051397">
    <property type="entry name" value="Zn-ADH-like_protein"/>
</dbReference>
<evidence type="ECO:0000313" key="2">
    <source>
        <dbReference type="Proteomes" id="UP000251166"/>
    </source>
</evidence>
<dbReference type="Proteomes" id="UP000251166">
    <property type="component" value="Plasmid unnamed1"/>
</dbReference>
<evidence type="ECO:0000313" key="1">
    <source>
        <dbReference type="EMBL" id="AXA43176.1"/>
    </source>
</evidence>
<proteinExistence type="predicted"/>
<dbReference type="PANTHER" id="PTHR43677:SF4">
    <property type="entry name" value="QUINONE OXIDOREDUCTASE-LIKE PROTEIN 2"/>
    <property type="match status" value="1"/>
</dbReference>